<keyword evidence="2" id="KW-1185">Reference proteome</keyword>
<protein>
    <submittedName>
        <fullName evidence="1">Uncharacterized protein</fullName>
    </submittedName>
</protein>
<accession>A0A3G8JHS4</accession>
<dbReference type="Proteomes" id="UP000271469">
    <property type="component" value="Chromosome"/>
</dbReference>
<proteinExistence type="predicted"/>
<gene>
    <name evidence="1" type="ORF">D7316_01034</name>
</gene>
<name>A0A3G8JHS4_9ACTN</name>
<dbReference type="AlphaFoldDB" id="A0A3G8JHS4"/>
<dbReference type="KEGG" id="gom:D7316_01034"/>
<evidence type="ECO:0000313" key="2">
    <source>
        <dbReference type="Proteomes" id="UP000271469"/>
    </source>
</evidence>
<reference evidence="1 2" key="1">
    <citation type="submission" date="2018-11" db="EMBL/GenBank/DDBJ databases">
        <title>Gordonia insulae sp. nov., isolated from an island soil.</title>
        <authorList>
            <person name="Kim Y.S."/>
            <person name="Kim S.B."/>
        </authorList>
    </citation>
    <scope>NUCLEOTIDE SEQUENCE [LARGE SCALE GENOMIC DNA]</scope>
    <source>
        <strain evidence="1 2">MMS17-SY073</strain>
    </source>
</reference>
<dbReference type="EMBL" id="CP033972">
    <property type="protein sequence ID" value="AZG44448.1"/>
    <property type="molecule type" value="Genomic_DNA"/>
</dbReference>
<dbReference type="OrthoDB" id="4379334at2"/>
<evidence type="ECO:0000313" key="1">
    <source>
        <dbReference type="EMBL" id="AZG44448.1"/>
    </source>
</evidence>
<organism evidence="1 2">
    <name type="scientific">Gordonia insulae</name>
    <dbReference type="NCBI Taxonomy" id="2420509"/>
    <lineage>
        <taxon>Bacteria</taxon>
        <taxon>Bacillati</taxon>
        <taxon>Actinomycetota</taxon>
        <taxon>Actinomycetes</taxon>
        <taxon>Mycobacteriales</taxon>
        <taxon>Gordoniaceae</taxon>
        <taxon>Gordonia</taxon>
    </lineage>
</organism>
<sequence>MSDDDLAAYYREIEARTAARPVRRRTRDRPSRRTALACPTPDKEAFDAEVLARDGITRIRQRSGPGVPLRCYECVCGAWHITSKPVW</sequence>